<feature type="domain" description="Transposase IS66 zinc-finger binding" evidence="2">
    <location>
        <begin position="70"/>
        <end position="114"/>
    </location>
</feature>
<dbReference type="InterPro" id="IPR052344">
    <property type="entry name" value="Transposase-related"/>
</dbReference>
<feature type="domain" description="Transposase IS66 C-terminal" evidence="3">
    <location>
        <begin position="420"/>
        <end position="460"/>
    </location>
</feature>
<evidence type="ECO:0000259" key="2">
    <source>
        <dbReference type="Pfam" id="PF13005"/>
    </source>
</evidence>
<dbReference type="PANTHER" id="PTHR33678">
    <property type="entry name" value="BLL1576 PROTEIN"/>
    <property type="match status" value="1"/>
</dbReference>
<gene>
    <name evidence="4" type="ORF">BSQ50_02385</name>
</gene>
<protein>
    <recommendedName>
        <fullName evidence="6">Transposase</fullName>
    </recommendedName>
</protein>
<dbReference type="Pfam" id="PF13817">
    <property type="entry name" value="DDE_Tnp_IS66_C"/>
    <property type="match status" value="1"/>
</dbReference>
<evidence type="ECO:0000313" key="5">
    <source>
        <dbReference type="Proteomes" id="UP000324497"/>
    </source>
</evidence>
<evidence type="ECO:0008006" key="6">
    <source>
        <dbReference type="Google" id="ProtNLM"/>
    </source>
</evidence>
<dbReference type="InterPro" id="IPR024474">
    <property type="entry name" value="Znf_dom_IS66"/>
</dbReference>
<feature type="domain" description="Transposase IS66 central" evidence="1">
    <location>
        <begin position="137"/>
        <end position="413"/>
    </location>
</feature>
<name>A0A3S6QYA3_9LACO</name>
<accession>A0A3S6QYA3</accession>
<dbReference type="InterPro" id="IPR039552">
    <property type="entry name" value="IS66_C"/>
</dbReference>
<reference evidence="4 5" key="1">
    <citation type="submission" date="2016-11" db="EMBL/GenBank/DDBJ databases">
        <title>Interaction between Lactobacillus species and yeast in water kefir.</title>
        <authorList>
            <person name="Behr J."/>
            <person name="Xu D."/>
            <person name="Vogel R.F."/>
        </authorList>
    </citation>
    <scope>NUCLEOTIDE SEQUENCE [LARGE SCALE GENOMIC DNA]</scope>
    <source>
        <strain evidence="4 5">TMW 1.1827</strain>
    </source>
</reference>
<organism evidence="4 5">
    <name type="scientific">Liquorilactobacillus nagelii</name>
    <dbReference type="NCBI Taxonomy" id="82688"/>
    <lineage>
        <taxon>Bacteria</taxon>
        <taxon>Bacillati</taxon>
        <taxon>Bacillota</taxon>
        <taxon>Bacilli</taxon>
        <taxon>Lactobacillales</taxon>
        <taxon>Lactobacillaceae</taxon>
        <taxon>Liquorilactobacillus</taxon>
    </lineage>
</organism>
<dbReference type="NCBIfam" id="NF033517">
    <property type="entry name" value="transpos_IS66"/>
    <property type="match status" value="1"/>
</dbReference>
<dbReference type="AlphaFoldDB" id="A0A3S6QYA3"/>
<dbReference type="Pfam" id="PF13005">
    <property type="entry name" value="zf-IS66"/>
    <property type="match status" value="1"/>
</dbReference>
<sequence length="473" mass="55092">MIFVKKTEKSEYIDPLQMNLFNDRFEETQNEVKEVTVKEHKKKASKSGKRKLDLSKYPHEEVHHSLEGIDCVCDECHAKLQKIASNFVRHEVVVIPEQIKVIDHYQDVYKCQHCKNNFPMKLKKANMPRSLLAHSPLASPSVIAHIAAMKFFYKLPLYRQEFWGRFHGIDLPRSQTSHWMIKVFAEQCEPLYEYLRKQLMELRYIHIDETPYNTIESKKAKTYYWVLASGKYEGKQIAIYHHHDGRDQATAIKLLTGFKGAVQTDGYAAYNFIDSTKHLGCLAHVRRKFVTASQVGLTKNSRSISAKLVKRFDEITFLDNQGVELEEERKQRRQEIIFPKMKAVFDEISKLIISPKSALHRAQQYALSQENRIINTLKEGYYELTNNRAERVVKESVMGRKNWEFSTTFAGAKANAIALTLIMTAKLNRLNPEAYLYRILKKLTEVDSLSKDALEDLMPWNLKSDFSNQELLY</sequence>
<dbReference type="KEGG" id="lng:BSQ50_02385"/>
<dbReference type="Pfam" id="PF03050">
    <property type="entry name" value="DDE_Tnp_IS66"/>
    <property type="match status" value="1"/>
</dbReference>
<dbReference type="InterPro" id="IPR004291">
    <property type="entry name" value="Transposase_IS66_central"/>
</dbReference>
<keyword evidence="5" id="KW-1185">Reference proteome</keyword>
<proteinExistence type="predicted"/>
<evidence type="ECO:0000259" key="1">
    <source>
        <dbReference type="Pfam" id="PF03050"/>
    </source>
</evidence>
<evidence type="ECO:0000313" key="4">
    <source>
        <dbReference type="EMBL" id="AUJ33156.1"/>
    </source>
</evidence>
<dbReference type="Proteomes" id="UP000324497">
    <property type="component" value="Chromosome"/>
</dbReference>
<evidence type="ECO:0000259" key="3">
    <source>
        <dbReference type="Pfam" id="PF13817"/>
    </source>
</evidence>
<dbReference type="EMBL" id="CP018180">
    <property type="protein sequence ID" value="AUJ33156.1"/>
    <property type="molecule type" value="Genomic_DNA"/>
</dbReference>